<proteinExistence type="predicted"/>
<organism evidence="1 2">
    <name type="scientific">Acaulospora colombiana</name>
    <dbReference type="NCBI Taxonomy" id="27376"/>
    <lineage>
        <taxon>Eukaryota</taxon>
        <taxon>Fungi</taxon>
        <taxon>Fungi incertae sedis</taxon>
        <taxon>Mucoromycota</taxon>
        <taxon>Glomeromycotina</taxon>
        <taxon>Glomeromycetes</taxon>
        <taxon>Diversisporales</taxon>
        <taxon>Acaulosporaceae</taxon>
        <taxon>Acaulospora</taxon>
    </lineage>
</organism>
<sequence>MLLSDLSNALLRDIRNLVDYADDYNVSIQVGEEPAMEVFRAHSVILRARSPYFRIALSAKWATKKDGFVIYKKPNISPRVFKDVLRYIYTGIVDLDKEVKEELLELLVAADELVLEELVEYVQDHIIHNESEWLRRNIVHVHQTSTRHKSCGKLKAYCEERICEDASLIFQSDDFVSLEGTSLISLLKRDDLGMEEIQIWDYVIKWASAQNPEVSSNASEWSSKDVAAMKRTLQECIPHIRFFQISSTDYYYKVRPYKKLLPHDLKENLKLYYMVPKSEPDLEILPPRKSARLPDSIIITAQHAALISSWIDRRETSNEPLEFGGIPYEFKLIARGSRDGFSRQTFKNRCDKQGPTVVVIKGNGLSPRTALYFHWALDMILRKKPLLAVSSIPSKQYAIVLQTMIVLDLGVGTYTLSRVLARRRIMNVRLSILQVSLSRILKFFKLSGRIHDSIRRIWYDIEGLKLIPIERILIV</sequence>
<keyword evidence="2" id="KW-1185">Reference proteome</keyword>
<protein>
    <submittedName>
        <fullName evidence="1">12508_t:CDS:1</fullName>
    </submittedName>
</protein>
<accession>A0ACA9KXS9</accession>
<reference evidence="1" key="1">
    <citation type="submission" date="2021-06" db="EMBL/GenBank/DDBJ databases">
        <authorList>
            <person name="Kallberg Y."/>
            <person name="Tangrot J."/>
            <person name="Rosling A."/>
        </authorList>
    </citation>
    <scope>NUCLEOTIDE SEQUENCE</scope>
    <source>
        <strain evidence="1">CL356</strain>
    </source>
</reference>
<dbReference type="Proteomes" id="UP000789525">
    <property type="component" value="Unassembled WGS sequence"/>
</dbReference>
<comment type="caution">
    <text evidence="1">The sequence shown here is derived from an EMBL/GenBank/DDBJ whole genome shotgun (WGS) entry which is preliminary data.</text>
</comment>
<name>A0ACA9KXS9_9GLOM</name>
<gene>
    <name evidence="1" type="ORF">ACOLOM_LOCUS2540</name>
</gene>
<evidence type="ECO:0000313" key="1">
    <source>
        <dbReference type="EMBL" id="CAG8494981.1"/>
    </source>
</evidence>
<dbReference type="EMBL" id="CAJVPT010003386">
    <property type="protein sequence ID" value="CAG8494981.1"/>
    <property type="molecule type" value="Genomic_DNA"/>
</dbReference>
<evidence type="ECO:0000313" key="2">
    <source>
        <dbReference type="Proteomes" id="UP000789525"/>
    </source>
</evidence>